<protein>
    <submittedName>
        <fullName evidence="1">DNA alkylation repair protein</fullName>
    </submittedName>
</protein>
<sequence>MAAGLTAERKAALSRGEIAASNLGEILAIDFADLMETLAPGAGLPAFQKEGISRRMALCGEALLAHFGADVLATWTGHASDTVRGLALFGLARHRDDAAVGDVLTMVRPFAADGHFGVREWAWLAVRPRLVRDLDLSIAALAGWTGDADVNIRRFAVEALRPRGVWCKHIPALREDPARGLPLLEPMRREGEKYAQDSVANWLNDAAKDRPDWVRSLCQRWLRETDDCPPTRRITTRALRSLT</sequence>
<evidence type="ECO:0000313" key="1">
    <source>
        <dbReference type="EMBL" id="NBN77477.1"/>
    </source>
</evidence>
<dbReference type="InterPro" id="IPR016024">
    <property type="entry name" value="ARM-type_fold"/>
</dbReference>
<dbReference type="RefSeq" id="WP_161707939.1">
    <property type="nucleotide sequence ID" value="NZ_JAABLQ010000001.1"/>
</dbReference>
<reference evidence="2" key="1">
    <citation type="submission" date="2020-01" db="EMBL/GenBank/DDBJ databases">
        <authorList>
            <person name="Fang Y."/>
            <person name="Sun R."/>
            <person name="Nie L."/>
            <person name="He J."/>
            <person name="Hao L."/>
            <person name="Wang L."/>
            <person name="Su S."/>
            <person name="Lv E."/>
            <person name="Zhang Z."/>
            <person name="Xie R."/>
            <person name="Liu H."/>
        </authorList>
    </citation>
    <scope>NUCLEOTIDE SEQUENCE [LARGE SCALE GENOMIC DNA]</scope>
    <source>
        <strain evidence="2">XCT-53</strain>
    </source>
</reference>
<evidence type="ECO:0000313" key="2">
    <source>
        <dbReference type="Proteomes" id="UP000586722"/>
    </source>
</evidence>
<proteinExistence type="predicted"/>
<keyword evidence="2" id="KW-1185">Reference proteome</keyword>
<organism evidence="1 2">
    <name type="scientific">Pannonibacter tanglangensis</name>
    <dbReference type="NCBI Taxonomy" id="2750084"/>
    <lineage>
        <taxon>Bacteria</taxon>
        <taxon>Pseudomonadati</taxon>
        <taxon>Pseudomonadota</taxon>
        <taxon>Alphaproteobacteria</taxon>
        <taxon>Hyphomicrobiales</taxon>
        <taxon>Stappiaceae</taxon>
        <taxon>Pannonibacter</taxon>
    </lineage>
</organism>
<dbReference type="AlphaFoldDB" id="A0A7X5J7H4"/>
<dbReference type="Gene3D" id="1.25.40.290">
    <property type="entry name" value="ARM repeat domains"/>
    <property type="match status" value="1"/>
</dbReference>
<dbReference type="Proteomes" id="UP000586722">
    <property type="component" value="Unassembled WGS sequence"/>
</dbReference>
<comment type="caution">
    <text evidence="1">The sequence shown here is derived from an EMBL/GenBank/DDBJ whole genome shotgun (WGS) entry which is preliminary data.</text>
</comment>
<name>A0A7X5J7H4_9HYPH</name>
<accession>A0A7X5J7H4</accession>
<gene>
    <name evidence="1" type="ORF">GWI72_04265</name>
</gene>
<dbReference type="EMBL" id="JAABLQ010000001">
    <property type="protein sequence ID" value="NBN77477.1"/>
    <property type="molecule type" value="Genomic_DNA"/>
</dbReference>
<dbReference type="SUPFAM" id="SSF48371">
    <property type="entry name" value="ARM repeat"/>
    <property type="match status" value="1"/>
</dbReference>